<evidence type="ECO:0000313" key="2">
    <source>
        <dbReference type="Proteomes" id="UP000694924"/>
    </source>
</evidence>
<reference evidence="3" key="1">
    <citation type="submission" date="2025-08" db="UniProtKB">
        <authorList>
            <consortium name="RefSeq"/>
        </authorList>
    </citation>
    <scope>IDENTIFICATION</scope>
    <source>
        <tissue evidence="3">Whole body</tissue>
    </source>
</reference>
<feature type="region of interest" description="Disordered" evidence="1">
    <location>
        <begin position="160"/>
        <end position="271"/>
    </location>
</feature>
<feature type="region of interest" description="Disordered" evidence="1">
    <location>
        <begin position="1"/>
        <end position="24"/>
    </location>
</feature>
<dbReference type="RefSeq" id="XP_015188550.1">
    <property type="nucleotide sequence ID" value="XM_015333064.1"/>
</dbReference>
<feature type="compositionally biased region" description="Low complexity" evidence="1">
    <location>
        <begin position="252"/>
        <end position="271"/>
    </location>
</feature>
<accession>A0ABM1J7W2</accession>
<dbReference type="Proteomes" id="UP000694924">
    <property type="component" value="Unplaced"/>
</dbReference>
<dbReference type="GeneID" id="107072817"/>
<protein>
    <submittedName>
        <fullName evidence="3">Location of vulva defective 1-like</fullName>
    </submittedName>
</protein>
<evidence type="ECO:0000256" key="1">
    <source>
        <dbReference type="SAM" id="MobiDB-lite"/>
    </source>
</evidence>
<sequence>MGASLTTELGVLGKPEAGTPVNNEEKVDRITRDVQFLEQRPRLWSSFTNSWNIPDLSSIGDIFKDDDKEDDDDSDAEKIPDINERLGGLEESQKEMISLLKKLSNDISAMKDQMQEQEINKNQQSPYTYIIIIHEGTDVKVHNFTSSTFLTSPPIIETSTFQTTQQTQSQTTEQNESTTVNSNAEIEAVSIESISQESSTPNIISSTSFPSETEIPSTTLETRAETIEQNESTTANSNVETTQVSIDSNSQESSTPNIISSTSFSSETEIPSTTLETRAETIEQNESTTANSNAEIEAVSIESISQENSTPNIILSTSLPVVSETTE</sequence>
<organism evidence="2 3">
    <name type="scientific">Polistes dominula</name>
    <name type="common">European paper wasp</name>
    <name type="synonym">Vespa dominula</name>
    <dbReference type="NCBI Taxonomy" id="743375"/>
    <lineage>
        <taxon>Eukaryota</taxon>
        <taxon>Metazoa</taxon>
        <taxon>Ecdysozoa</taxon>
        <taxon>Arthropoda</taxon>
        <taxon>Hexapoda</taxon>
        <taxon>Insecta</taxon>
        <taxon>Pterygota</taxon>
        <taxon>Neoptera</taxon>
        <taxon>Endopterygota</taxon>
        <taxon>Hymenoptera</taxon>
        <taxon>Apocrita</taxon>
        <taxon>Aculeata</taxon>
        <taxon>Vespoidea</taxon>
        <taxon>Vespidae</taxon>
        <taxon>Polistinae</taxon>
        <taxon>Polistini</taxon>
        <taxon>Polistes</taxon>
    </lineage>
</organism>
<keyword evidence="2" id="KW-1185">Reference proteome</keyword>
<evidence type="ECO:0000313" key="3">
    <source>
        <dbReference type="RefSeq" id="XP_015188550.1"/>
    </source>
</evidence>
<feature type="compositionally biased region" description="Polar residues" evidence="1">
    <location>
        <begin position="192"/>
        <end position="251"/>
    </location>
</feature>
<name>A0ABM1J7W2_POLDO</name>
<gene>
    <name evidence="3" type="primary">LOC107072817</name>
</gene>
<feature type="compositionally biased region" description="Low complexity" evidence="1">
    <location>
        <begin position="160"/>
        <end position="179"/>
    </location>
</feature>
<proteinExistence type="predicted"/>